<evidence type="ECO:0000256" key="3">
    <source>
        <dbReference type="SAM" id="Phobius"/>
    </source>
</evidence>
<evidence type="ECO:0000256" key="2">
    <source>
        <dbReference type="SAM" id="MobiDB-lite"/>
    </source>
</evidence>
<dbReference type="EMBL" id="LK391709">
    <property type="protein sequence ID" value="CDR97482.1"/>
    <property type="molecule type" value="Genomic_DNA"/>
</dbReference>
<dbReference type="KEGG" id="bbig:BBBOND_0313840"/>
<protein>
    <recommendedName>
        <fullName evidence="6">C3H1-type domain-containing protein</fullName>
    </recommendedName>
</protein>
<feature type="coiled-coil region" evidence="1">
    <location>
        <begin position="358"/>
        <end position="392"/>
    </location>
</feature>
<dbReference type="GeneID" id="24566023"/>
<evidence type="ECO:0000256" key="1">
    <source>
        <dbReference type="SAM" id="Coils"/>
    </source>
</evidence>
<dbReference type="OrthoDB" id="5792673at2759"/>
<keyword evidence="5" id="KW-1185">Reference proteome</keyword>
<dbReference type="Proteomes" id="UP000033188">
    <property type="component" value="Chromosome 3"/>
</dbReference>
<accession>A0A061DBX4</accession>
<reference evidence="5" key="1">
    <citation type="journal article" date="2014" name="Nucleic Acids Res.">
        <title>The evolutionary dynamics of variant antigen genes in Babesia reveal a history of genomic innovation underlying host-parasite interaction.</title>
        <authorList>
            <person name="Jackson A.P."/>
            <person name="Otto T.D."/>
            <person name="Darby A."/>
            <person name="Ramaprasad A."/>
            <person name="Xia D."/>
            <person name="Echaide I.E."/>
            <person name="Farber M."/>
            <person name="Gahlot S."/>
            <person name="Gamble J."/>
            <person name="Gupta D."/>
            <person name="Gupta Y."/>
            <person name="Jackson L."/>
            <person name="Malandrin L."/>
            <person name="Malas T.B."/>
            <person name="Moussa E."/>
            <person name="Nair M."/>
            <person name="Reid A.J."/>
            <person name="Sanders M."/>
            <person name="Sharma J."/>
            <person name="Tracey A."/>
            <person name="Quail M.A."/>
            <person name="Weir W."/>
            <person name="Wastling J.M."/>
            <person name="Hall N."/>
            <person name="Willadsen P."/>
            <person name="Lingelbach K."/>
            <person name="Shiels B."/>
            <person name="Tait A."/>
            <person name="Berriman M."/>
            <person name="Allred D.R."/>
            <person name="Pain A."/>
        </authorList>
    </citation>
    <scope>NUCLEOTIDE SEQUENCE [LARGE SCALE GENOMIC DNA]</scope>
    <source>
        <strain evidence="5">Bond</strain>
    </source>
</reference>
<keyword evidence="1" id="KW-0175">Coiled coil</keyword>
<sequence>MGFLHGVLEAVKNENEVTTYDKYISDHNKNLKSVLDTLTKNIGSGRAGLVESVGAVKEWLEGYGREVEEKINRVKNLLEQLKSGINDALQVRQNMNNYAVDQQQEWSSKIAHILIGSAEQAMKAAKHLDQNLKNKLVKYIEFVIQAVSNFCESAKNEDMKKVVKSVEAERLLLLSHSHRIRDDAESTVNSFIEMLEQNINKLDGQIVIVARNISSAENELNGLIKTADEAHKLGKDSAAKLGTLDTKLRSELQPNIQHIPFLTMSLGVKTTESELFELLKHIDAEIVKLATNVNTLGNKNFNGFLSKMKSDLEALHATIDDLHSTAQSNSLLRPTRQHFVESARRIKIIIENVSKSLMNDVDETLRKLEKKVETLQSTFEEDKQSLDELAKQISGTVISDILKESTALKEKNKGLPKINGLISGIKLRLNTIHQHVIDMQSANVSSNMRNVQRHFKVAKQNAIKDIAEIARKLELEINKVSYTVYETARETYHASKVAELKGLQSFVEKQKSTIEHIIYTDKMTGVKGLMRILNIALKSRSFSDMTIMNELVYKLLDVFKLFFHELMNQADLKESADAINTIYFASKYLFDKMFEEKHFHTDVTKKLDAFSNVLSVFHPETMDGAPKKVLTPLKQGFGKFVDQLDKAYVSRYSGAKQISWEAHLTTAQTEESKNCAKVFLTIAPTLFGELTHLRAQCASNYPASKIHATSGPGVLLKRMGYGVATDKSAQDGHLQNSDDMRGEKIVRLLQRQIQLSEQIAHSPKCVTRNTEKFNTMDVLDCVFKHVDEYNAVCHTTPVAKPRTPCSIFEMLGWFCGLPYNSVHTELISETLYEYLENPNKPDKDDEEGFEIEIVDHKSLYLQAYPHDITYNAIVAALTDICSTSYDIMATVVGTGDEYTMYGCDYSNNTLGLYYPQSGDDCLHMILDLLRRLFPALQYIRVQCKVATKHGGWADCAYGKSVSPANWPSEDHSTNEPKSQPNDQPKMEPKCQPKSPLMSYLNDCLPGHMPHQVSSTGCKSKCSTCPRNVPGMPCLTPLGFRGFSGSMKKGSDLGDILQIFFDIRHLTTLLALAPRPPSTLPELFGFALSLVGGWKHGAEHPIKTVIESSIRSVSINLVPNAADITDALTDAYGSTDAHHKDCEDSHLITLSSSAVCYGKNKRIDCAPYISTLWSDAYSYLPHKHADLYLSWAVYSPWNFWHLLENLYNEFCNIFCQDWGCHSCMQASKCKRGKHGHERSSCSCSSIVSCKGVSPTLYRFGFRLGDAAKLNSSNAKKVCYNFQKQFSRVIKSKYFTVLFNKCDDLLFQIRAPFIWLNVALWLLSLLYLLHIMVIRLDLLHIKSHLHSPSSHRIAAQSLLAAGRVNKLNRVFYLQP</sequence>
<evidence type="ECO:0000313" key="5">
    <source>
        <dbReference type="Proteomes" id="UP000033188"/>
    </source>
</evidence>
<dbReference type="VEuPathDB" id="PiroplasmaDB:BBBOND_0313840"/>
<feature type="region of interest" description="Disordered" evidence="2">
    <location>
        <begin position="965"/>
        <end position="992"/>
    </location>
</feature>
<dbReference type="RefSeq" id="XP_012769668.1">
    <property type="nucleotide sequence ID" value="XM_012914214.1"/>
</dbReference>
<evidence type="ECO:0000313" key="4">
    <source>
        <dbReference type="EMBL" id="CDR97482.1"/>
    </source>
</evidence>
<keyword evidence="3" id="KW-1133">Transmembrane helix</keyword>
<evidence type="ECO:0008006" key="6">
    <source>
        <dbReference type="Google" id="ProtNLM"/>
    </source>
</evidence>
<name>A0A061DBX4_BABBI</name>
<feature type="coiled-coil region" evidence="1">
    <location>
        <begin position="192"/>
        <end position="233"/>
    </location>
</feature>
<proteinExistence type="predicted"/>
<feature type="transmembrane region" description="Helical" evidence="3">
    <location>
        <begin position="1311"/>
        <end position="1332"/>
    </location>
</feature>
<gene>
    <name evidence="4" type="ORF">BBBOND_0313840</name>
</gene>
<keyword evidence="3" id="KW-0812">Transmembrane</keyword>
<organism evidence="4 5">
    <name type="scientific">Babesia bigemina</name>
    <dbReference type="NCBI Taxonomy" id="5866"/>
    <lineage>
        <taxon>Eukaryota</taxon>
        <taxon>Sar</taxon>
        <taxon>Alveolata</taxon>
        <taxon>Apicomplexa</taxon>
        <taxon>Aconoidasida</taxon>
        <taxon>Piroplasmida</taxon>
        <taxon>Babesiidae</taxon>
        <taxon>Babesia</taxon>
    </lineage>
</organism>
<keyword evidence="3" id="KW-0472">Membrane</keyword>